<name>A0ABP8YY36_9ACTN</name>
<protein>
    <recommendedName>
        <fullName evidence="5">J domain-containing protein</fullName>
    </recommendedName>
</protein>
<evidence type="ECO:0008006" key="5">
    <source>
        <dbReference type="Google" id="ProtNLM"/>
    </source>
</evidence>
<keyword evidence="4" id="KW-1185">Reference proteome</keyword>
<keyword evidence="2" id="KW-0472">Membrane</keyword>
<evidence type="ECO:0000313" key="3">
    <source>
        <dbReference type="EMBL" id="GAA4741714.1"/>
    </source>
</evidence>
<reference evidence="4" key="1">
    <citation type="journal article" date="2019" name="Int. J. Syst. Evol. Microbiol.">
        <title>The Global Catalogue of Microorganisms (GCM) 10K type strain sequencing project: providing services to taxonomists for standard genome sequencing and annotation.</title>
        <authorList>
            <consortium name="The Broad Institute Genomics Platform"/>
            <consortium name="The Broad Institute Genome Sequencing Center for Infectious Disease"/>
            <person name="Wu L."/>
            <person name="Ma J."/>
        </authorList>
    </citation>
    <scope>NUCLEOTIDE SEQUENCE [LARGE SCALE GENOMIC DNA]</scope>
    <source>
        <strain evidence="4">JCM 18077</strain>
    </source>
</reference>
<dbReference type="EMBL" id="BAABIE010000003">
    <property type="protein sequence ID" value="GAA4741714.1"/>
    <property type="molecule type" value="Genomic_DNA"/>
</dbReference>
<comment type="caution">
    <text evidence="3">The sequence shown here is derived from an EMBL/GenBank/DDBJ whole genome shotgun (WGS) entry which is preliminary data.</text>
</comment>
<dbReference type="Proteomes" id="UP001500822">
    <property type="component" value="Unassembled WGS sequence"/>
</dbReference>
<sequence length="369" mass="39580">MPEMPPSVDFYAALGLDRAASPRDLAAELSHRIDRTPPGPARIPLEQARAVLGDPGKKAAYDARLNDPAARPWTPPELHNLAMATPQPSGFARFTGAGRQRIITLSAVAAALTLVLVLVIVAVTSSGSGGDGSSSTAADRSSGTTKDGDLYTDAAGNEFMCGRMDRKGLYSGKSADWPVERFKDPDARPARAFLLEQAIDLPPAFDALTGLETLSTANTPYYFVSTTVGLAQYQDKNVGVNLATPLKGWTRETVRMNVAVLSRGGQLVSSNAYAPDQASQIPKPFDLQQRTLTSGYYRIEAKDGVTIPSVAAGTKPTQNFALQILPDAFDENVYWVLMRGSAKLYKAGYFWITSTTDLAPYAEQCDQPA</sequence>
<feature type="transmembrane region" description="Helical" evidence="2">
    <location>
        <begin position="102"/>
        <end position="123"/>
    </location>
</feature>
<organism evidence="3 4">
    <name type="scientific">Gordonia alkaliphila</name>
    <dbReference type="NCBI Taxonomy" id="1053547"/>
    <lineage>
        <taxon>Bacteria</taxon>
        <taxon>Bacillati</taxon>
        <taxon>Actinomycetota</taxon>
        <taxon>Actinomycetes</taxon>
        <taxon>Mycobacteriales</taxon>
        <taxon>Gordoniaceae</taxon>
        <taxon>Gordonia</taxon>
    </lineage>
</organism>
<keyword evidence="2" id="KW-0812">Transmembrane</keyword>
<gene>
    <name evidence="3" type="ORF">GCM10023217_07540</name>
</gene>
<evidence type="ECO:0000256" key="1">
    <source>
        <dbReference type="SAM" id="MobiDB-lite"/>
    </source>
</evidence>
<dbReference type="RefSeq" id="WP_345312493.1">
    <property type="nucleotide sequence ID" value="NZ_BAABIE010000003.1"/>
</dbReference>
<proteinExistence type="predicted"/>
<keyword evidence="2" id="KW-1133">Transmembrane helix</keyword>
<feature type="compositionally biased region" description="Low complexity" evidence="1">
    <location>
        <begin position="133"/>
        <end position="145"/>
    </location>
</feature>
<evidence type="ECO:0000313" key="4">
    <source>
        <dbReference type="Proteomes" id="UP001500822"/>
    </source>
</evidence>
<feature type="region of interest" description="Disordered" evidence="1">
    <location>
        <begin position="127"/>
        <end position="149"/>
    </location>
</feature>
<evidence type="ECO:0000256" key="2">
    <source>
        <dbReference type="SAM" id="Phobius"/>
    </source>
</evidence>
<accession>A0ABP8YY36</accession>